<dbReference type="OrthoDB" id="6513469at2759"/>
<accession>B7P4X3</accession>
<evidence type="ECO:0000313" key="5">
    <source>
        <dbReference type="Proteomes" id="UP000001555"/>
    </source>
</evidence>
<evidence type="ECO:0008006" key="6">
    <source>
        <dbReference type="Google" id="ProtNLM"/>
    </source>
</evidence>
<dbReference type="VEuPathDB" id="VectorBase:ISCP_007349"/>
<feature type="signal peptide" evidence="2">
    <location>
        <begin position="1"/>
        <end position="25"/>
    </location>
</feature>
<dbReference type="EnsemblMetazoa" id="ISCW001304-RA">
    <property type="protein sequence ID" value="ISCW001304-PA"/>
    <property type="gene ID" value="ISCW001304"/>
</dbReference>
<keyword evidence="5" id="KW-1185">Reference proteome</keyword>
<feature type="compositionally biased region" description="Basic and acidic residues" evidence="1">
    <location>
        <begin position="84"/>
        <end position="97"/>
    </location>
</feature>
<feature type="compositionally biased region" description="Acidic residues" evidence="1">
    <location>
        <begin position="52"/>
        <end position="71"/>
    </location>
</feature>
<dbReference type="PROSITE" id="PS51257">
    <property type="entry name" value="PROKAR_LIPOPROTEIN"/>
    <property type="match status" value="1"/>
</dbReference>
<dbReference type="Proteomes" id="UP000001555">
    <property type="component" value="Unassembled WGS sequence"/>
</dbReference>
<dbReference type="EMBL" id="ABJB010170687">
    <property type="status" value="NOT_ANNOTATED_CDS"/>
    <property type="molecule type" value="Genomic_DNA"/>
</dbReference>
<feature type="chain" id="PRO_5014567906" description="Secreted protein" evidence="2">
    <location>
        <begin position="26"/>
        <end position="209"/>
    </location>
</feature>
<keyword evidence="2" id="KW-0732">Signal</keyword>
<sequence>MQPSCRWSRTTVVVVLLLLVSCCTAKITIIAPQEGRQPAPVPTEDAPTVSTEDFEATSTEDPDSASTEDFESTSTEATTLVGGHSERTTEAQPETRKPLTNYSAPEGKPRRACPRMEDIHPCKCVEFNGITPGSIETVVTCKNIRNKEVLVTAVQGFRHHTVNYFVIDTCNIPPFPNKMLNNVKVGWMEIVNSTVTMEGGFFSCSKDCL</sequence>
<reference evidence="4" key="2">
    <citation type="submission" date="2020-05" db="UniProtKB">
        <authorList>
            <consortium name="EnsemblMetazoa"/>
        </authorList>
    </citation>
    <scope>IDENTIFICATION</scope>
    <source>
        <strain evidence="4">wikel</strain>
    </source>
</reference>
<dbReference type="VEuPathDB" id="VectorBase:ISCI001304"/>
<dbReference type="KEGG" id="isc:8024671"/>
<proteinExistence type="predicted"/>
<evidence type="ECO:0000256" key="1">
    <source>
        <dbReference type="SAM" id="MobiDB-lite"/>
    </source>
</evidence>
<dbReference type="InParanoid" id="B7P4X3"/>
<reference evidence="3 5" key="1">
    <citation type="submission" date="2008-03" db="EMBL/GenBank/DDBJ databases">
        <title>Annotation of Ixodes scapularis.</title>
        <authorList>
            <consortium name="Ixodes scapularis Genome Project Consortium"/>
            <person name="Caler E."/>
            <person name="Hannick L.I."/>
            <person name="Bidwell S."/>
            <person name="Joardar V."/>
            <person name="Thiagarajan M."/>
            <person name="Amedeo P."/>
            <person name="Galinsky K.J."/>
            <person name="Schobel S."/>
            <person name="Inman J."/>
            <person name="Hostetler J."/>
            <person name="Miller J."/>
            <person name="Hammond M."/>
            <person name="Megy K."/>
            <person name="Lawson D."/>
            <person name="Kodira C."/>
            <person name="Sutton G."/>
            <person name="Meyer J."/>
            <person name="Hill C.A."/>
            <person name="Birren B."/>
            <person name="Nene V."/>
            <person name="Collins F."/>
            <person name="Alarcon-Chaidez F."/>
            <person name="Wikel S."/>
            <person name="Strausberg R."/>
        </authorList>
    </citation>
    <scope>NUCLEOTIDE SEQUENCE [LARGE SCALE GENOMIC DNA]</scope>
    <source>
        <strain evidence="5">Wikel</strain>
        <strain evidence="3">Wikel colony</strain>
    </source>
</reference>
<dbReference type="PaxDb" id="6945-B7P4X3"/>
<evidence type="ECO:0000313" key="4">
    <source>
        <dbReference type="EnsemblMetazoa" id="ISCW001304-PA"/>
    </source>
</evidence>
<organism>
    <name type="scientific">Ixodes scapularis</name>
    <name type="common">Black-legged tick</name>
    <name type="synonym">Deer tick</name>
    <dbReference type="NCBI Taxonomy" id="6945"/>
    <lineage>
        <taxon>Eukaryota</taxon>
        <taxon>Metazoa</taxon>
        <taxon>Ecdysozoa</taxon>
        <taxon>Arthropoda</taxon>
        <taxon>Chelicerata</taxon>
        <taxon>Arachnida</taxon>
        <taxon>Acari</taxon>
        <taxon>Parasitiformes</taxon>
        <taxon>Ixodida</taxon>
        <taxon>Ixodoidea</taxon>
        <taxon>Ixodidae</taxon>
        <taxon>Ixodinae</taxon>
        <taxon>Ixodes</taxon>
    </lineage>
</organism>
<evidence type="ECO:0000313" key="3">
    <source>
        <dbReference type="EMBL" id="EEC01645.1"/>
    </source>
</evidence>
<gene>
    <name evidence="4" type="primary">8024671</name>
    <name evidence="3" type="ORF">IscW_ISCW001304</name>
</gene>
<evidence type="ECO:0000256" key="2">
    <source>
        <dbReference type="SAM" id="SignalP"/>
    </source>
</evidence>
<protein>
    <recommendedName>
        <fullName evidence="6">Secreted protein</fullName>
    </recommendedName>
</protein>
<feature type="region of interest" description="Disordered" evidence="1">
    <location>
        <begin position="35"/>
        <end position="111"/>
    </location>
</feature>
<name>B7P4X3_IXOSC</name>
<dbReference type="HOGENOM" id="CLU_1316707_0_0_1"/>
<dbReference type="VEuPathDB" id="VectorBase:ISCW001304"/>
<dbReference type="AlphaFoldDB" id="B7P4X3"/>
<dbReference type="EMBL" id="DS637334">
    <property type="protein sequence ID" value="EEC01645.1"/>
    <property type="molecule type" value="Genomic_DNA"/>
</dbReference>